<comment type="caution">
    <text evidence="3">The sequence shown here is derived from an EMBL/GenBank/DDBJ whole genome shotgun (WGS) entry which is preliminary data.</text>
</comment>
<organism evidence="3 4">
    <name type="scientific">Undibacterium umbellatum</name>
    <dbReference type="NCBI Taxonomy" id="2762300"/>
    <lineage>
        <taxon>Bacteria</taxon>
        <taxon>Pseudomonadati</taxon>
        <taxon>Pseudomonadota</taxon>
        <taxon>Betaproteobacteria</taxon>
        <taxon>Burkholderiales</taxon>
        <taxon>Oxalobacteraceae</taxon>
        <taxon>Undibacterium</taxon>
    </lineage>
</organism>
<evidence type="ECO:0000313" key="3">
    <source>
        <dbReference type="EMBL" id="MBC3909000.1"/>
    </source>
</evidence>
<keyword evidence="1" id="KW-0812">Transmembrane</keyword>
<sequence>MLTLPLVFAAMTAGAIGGVHCVGMCGGISMLLTQAGQKTGKPAASVSKVIPITVAAESRQVGATDSLHARVLYQSLLQSGRIFTYVIAGAILGGLGAAGMWFKPYLPVQQILFVIGNLMLILLALRISGLLPRLPFLQNVWANLHARMSRKLPSLQQAAKYPFLLGMSWGCLPCGLLYGVAPFALLSGDAWSGGLLMLIFGLFALPHLLLTQAIMQQAHNKSIMCGLRYLAAAILMGIGAMGLWYFDMKDMPSFLCLVPAA</sequence>
<accession>A0ABR6ZB64</accession>
<feature type="transmembrane region" description="Helical" evidence="1">
    <location>
        <begin position="191"/>
        <end position="215"/>
    </location>
</feature>
<dbReference type="PANTHER" id="PTHR42208:SF1">
    <property type="entry name" value="HEAVY METAL TRANSPORTER"/>
    <property type="match status" value="1"/>
</dbReference>
<feature type="transmembrane region" description="Helical" evidence="1">
    <location>
        <begin position="227"/>
        <end position="246"/>
    </location>
</feature>
<keyword evidence="1" id="KW-0472">Membrane</keyword>
<proteinExistence type="predicted"/>
<dbReference type="RefSeq" id="WP_186954543.1">
    <property type="nucleotide sequence ID" value="NZ_JACOFX010000008.1"/>
</dbReference>
<evidence type="ECO:0000256" key="1">
    <source>
        <dbReference type="SAM" id="Phobius"/>
    </source>
</evidence>
<evidence type="ECO:0000313" key="4">
    <source>
        <dbReference type="Proteomes" id="UP000646911"/>
    </source>
</evidence>
<evidence type="ECO:0000259" key="2">
    <source>
        <dbReference type="Pfam" id="PF13386"/>
    </source>
</evidence>
<feature type="transmembrane region" description="Helical" evidence="1">
    <location>
        <begin position="161"/>
        <end position="185"/>
    </location>
</feature>
<feature type="transmembrane region" description="Helical" evidence="1">
    <location>
        <begin position="108"/>
        <end position="125"/>
    </location>
</feature>
<feature type="domain" description="Urease accessory protein UreH-like transmembrane" evidence="2">
    <location>
        <begin position="10"/>
        <end position="240"/>
    </location>
</feature>
<protein>
    <submittedName>
        <fullName evidence="3">Sulfite exporter TauE/SafE family protein</fullName>
    </submittedName>
</protein>
<name>A0ABR6ZB64_9BURK</name>
<reference evidence="3 4" key="1">
    <citation type="submission" date="2020-08" db="EMBL/GenBank/DDBJ databases">
        <title>Novel species isolated from subtropical streams in China.</title>
        <authorList>
            <person name="Lu H."/>
        </authorList>
    </citation>
    <scope>NUCLEOTIDE SEQUENCE [LARGE SCALE GENOMIC DNA]</scope>
    <source>
        <strain evidence="3 4">NL8W</strain>
    </source>
</reference>
<dbReference type="PANTHER" id="PTHR42208">
    <property type="entry name" value="HEAVY METAL TRANSPORTER-RELATED"/>
    <property type="match status" value="1"/>
</dbReference>
<gene>
    <name evidence="3" type="ORF">H8L47_15690</name>
</gene>
<dbReference type="InterPro" id="IPR039447">
    <property type="entry name" value="UreH-like_TM_dom"/>
</dbReference>
<keyword evidence="4" id="KW-1185">Reference proteome</keyword>
<keyword evidence="1" id="KW-1133">Transmembrane helix</keyword>
<dbReference type="EMBL" id="JACOFX010000008">
    <property type="protein sequence ID" value="MBC3909000.1"/>
    <property type="molecule type" value="Genomic_DNA"/>
</dbReference>
<dbReference type="Pfam" id="PF13386">
    <property type="entry name" value="DsbD_2"/>
    <property type="match status" value="1"/>
</dbReference>
<feature type="transmembrane region" description="Helical" evidence="1">
    <location>
        <begin position="6"/>
        <end position="32"/>
    </location>
</feature>
<feature type="transmembrane region" description="Helical" evidence="1">
    <location>
        <begin position="82"/>
        <end position="102"/>
    </location>
</feature>
<dbReference type="Proteomes" id="UP000646911">
    <property type="component" value="Unassembled WGS sequence"/>
</dbReference>